<dbReference type="eggNOG" id="KOG1474">
    <property type="taxonomic scope" value="Eukaryota"/>
</dbReference>
<feature type="compositionally biased region" description="Basic and acidic residues" evidence="10">
    <location>
        <begin position="1081"/>
        <end position="1101"/>
    </location>
</feature>
<dbReference type="GO" id="GO:0016887">
    <property type="term" value="F:ATP hydrolysis activity"/>
    <property type="evidence" value="ECO:0007669"/>
    <property type="project" value="InterPro"/>
</dbReference>
<evidence type="ECO:0000256" key="10">
    <source>
        <dbReference type="SAM" id="MobiDB-lite"/>
    </source>
</evidence>
<feature type="compositionally biased region" description="Basic residues" evidence="10">
    <location>
        <begin position="499"/>
        <end position="510"/>
    </location>
</feature>
<dbReference type="Proteomes" id="UP000198341">
    <property type="component" value="Chromosome 12"/>
</dbReference>
<dbReference type="PRINTS" id="PR00503">
    <property type="entry name" value="BROMODOMAIN"/>
</dbReference>
<evidence type="ECO:0000256" key="7">
    <source>
        <dbReference type="ARBA" id="ARBA00023242"/>
    </source>
</evidence>
<dbReference type="Pfam" id="PF00439">
    <property type="entry name" value="Bromodomain"/>
    <property type="match status" value="1"/>
</dbReference>
<dbReference type="OrthoDB" id="567073at2759"/>
<sequence length="1101" mass="125125">MVSKETAKHDKDDERVPEQVKQPMLTAKQRLKLQLHREQQQKENNKCSTQQPRRSVNTSEEIEPTISPMVSNVSKESARVMEHSKSHPRMLKSNATSHVWALGALAELLDNAQDRECGAGKVEVDAYVRDGKYVMTVQDDGRGMTRSGLNNMLSFGFSDKEHVSGNVGRFGIGFKSGSMRLADDALILTKRDGYAHAALLSQTFLDSVAADDILIPMFSFTLLEGDGVNYVPFEPSDQSEWTSNTVIFEKYSPFNATTLMKEFDKIQGSHGTRIILFNLRKRENEDSHLYELDFCTWNDIRISDHTAENTRKHRGPVFQQNRDGQLATTDVPEDYSMKAYMEILYLRPRCAFYLRGEKIVPRCPISRLTKEYYVFPEYKPKGFADGVTVHCGYVEGNSKLCGFHIYNKNRLIRMYQRFSSQLQANCMMKDMLGVVEADCVEPTHNKQAFKENALAYHRMKSHVAKCMNDYYFGIQQLRSAGKHGRERVVDNAYVRRKGKLSDRKGKKRKAKEQSEDVSGVTLTENETRVNAPLYKYKIILQKLMNDRKYSFPFLEKVDPVALNIPDYFDVISDPMDFGTIFKRLEPEDEKGVPIEPTYYTNESDPEIFANDVRLVFANAFRYNQPGTFVYVCAEKLAQIFEREWSQKFPASSYSAGAKFEPTVLRNRVYEFIERKKARKNENRIAEKTNDGSGDAEEEFDIEKVLTQYDDTAKRRWMEARLKETLEMKQKMHNQSMVVVRQQNHIAALVDTLKDTQKDVSEVTKRKQGAVRSDNIANREKYASEQTMLIKQLNAAQEKITEQHAQIEKLRKKAQAKNGHRLNQTIEPLPEGVPAAGVDTKEILQALRSATVKLANQYTLIQLLRTRQKILEDQLTAEQERAKKVQAILSLDISKDVSEKRVEKTKQPQHKASPTTTVKTSHEQTTPSKTQSLRVKKINTVAFEQPAQSQEISLLQLPQPPPHAPPRLALPAPALEQSNTVIVTTPSGILNQAFEGGSNTPSPQGTMCLPTGSDESLQSPMKMVDVQQACRDEHRGQSQSTPTAQYFLKKSGSSTKPKSKRVIKAPPASSLPRGMHSPTKAPRLEKLKDVIMRSPSVHDKRE</sequence>
<protein>
    <submittedName>
        <fullName evidence="12">Unnamed protein product</fullName>
    </submittedName>
</protein>
<evidence type="ECO:0000256" key="4">
    <source>
        <dbReference type="ARBA" id="ARBA00022759"/>
    </source>
</evidence>
<dbReference type="PANTHER" id="PTHR23336">
    <property type="entry name" value="ZINC FINGER CW-TYPE COILED-COIL DOMAIN PROTEIN 3"/>
    <property type="match status" value="1"/>
</dbReference>
<evidence type="ECO:0000313" key="12">
    <source>
        <dbReference type="EMBL" id="CCO18885.1"/>
    </source>
</evidence>
<feature type="region of interest" description="Disordered" evidence="10">
    <location>
        <begin position="499"/>
        <end position="518"/>
    </location>
</feature>
<dbReference type="Gene3D" id="3.30.565.10">
    <property type="entry name" value="Histidine kinase-like ATPase, C-terminal domain"/>
    <property type="match status" value="1"/>
</dbReference>
<feature type="compositionally biased region" description="Basic and acidic residues" evidence="10">
    <location>
        <begin position="35"/>
        <end position="45"/>
    </location>
</feature>
<evidence type="ECO:0000256" key="1">
    <source>
        <dbReference type="ARBA" id="ARBA00004123"/>
    </source>
</evidence>
<keyword evidence="7" id="KW-0539">Nucleus</keyword>
<evidence type="ECO:0000256" key="9">
    <source>
        <dbReference type="SAM" id="Coils"/>
    </source>
</evidence>
<organism evidence="12 13">
    <name type="scientific">Bathycoccus prasinos</name>
    <dbReference type="NCBI Taxonomy" id="41875"/>
    <lineage>
        <taxon>Eukaryota</taxon>
        <taxon>Viridiplantae</taxon>
        <taxon>Chlorophyta</taxon>
        <taxon>Mamiellophyceae</taxon>
        <taxon>Mamiellales</taxon>
        <taxon>Bathycoccaceae</taxon>
        <taxon>Bathycoccus</taxon>
    </lineage>
</organism>
<feature type="region of interest" description="Disordered" evidence="10">
    <location>
        <begin position="897"/>
        <end position="931"/>
    </location>
</feature>
<evidence type="ECO:0000256" key="2">
    <source>
        <dbReference type="ARBA" id="ARBA00007845"/>
    </source>
</evidence>
<gene>
    <name evidence="12" type="ordered locus">Bathy12g02770</name>
</gene>
<dbReference type="InterPro" id="IPR041006">
    <property type="entry name" value="Morc_S5"/>
</dbReference>
<dbReference type="SMART" id="SM00297">
    <property type="entry name" value="BROMO"/>
    <property type="match status" value="1"/>
</dbReference>
<dbReference type="AlphaFoldDB" id="K8F270"/>
<dbReference type="SUPFAM" id="SSF55874">
    <property type="entry name" value="ATPase domain of HSP90 chaperone/DNA topoisomerase II/histidine kinase"/>
    <property type="match status" value="1"/>
</dbReference>
<evidence type="ECO:0000256" key="3">
    <source>
        <dbReference type="ARBA" id="ARBA00022722"/>
    </source>
</evidence>
<dbReference type="eggNOG" id="KOG1845">
    <property type="taxonomic scope" value="Eukaryota"/>
</dbReference>
<evidence type="ECO:0000313" key="13">
    <source>
        <dbReference type="Proteomes" id="UP000198341"/>
    </source>
</evidence>
<feature type="compositionally biased region" description="Basic and acidic residues" evidence="10">
    <location>
        <begin position="1"/>
        <end position="18"/>
    </location>
</feature>
<dbReference type="SUPFAM" id="SSF47370">
    <property type="entry name" value="Bromodomain"/>
    <property type="match status" value="1"/>
</dbReference>
<dbReference type="InterPro" id="IPR001487">
    <property type="entry name" value="Bromodomain"/>
</dbReference>
<dbReference type="GO" id="GO:0005634">
    <property type="term" value="C:nucleus"/>
    <property type="evidence" value="ECO:0007669"/>
    <property type="project" value="UniProtKB-SubCell"/>
</dbReference>
<dbReference type="PROSITE" id="PS50014">
    <property type="entry name" value="BROMODOMAIN_2"/>
    <property type="match status" value="1"/>
</dbReference>
<dbReference type="EMBL" id="FO082267">
    <property type="protein sequence ID" value="CCO18885.1"/>
    <property type="molecule type" value="Genomic_DNA"/>
</dbReference>
<dbReference type="GO" id="GO:0004519">
    <property type="term" value="F:endonuclease activity"/>
    <property type="evidence" value="ECO:0007669"/>
    <property type="project" value="UniProtKB-KW"/>
</dbReference>
<dbReference type="InterPro" id="IPR045261">
    <property type="entry name" value="MORC_ATPase"/>
</dbReference>
<dbReference type="InterPro" id="IPR036427">
    <property type="entry name" value="Bromodomain-like_sf"/>
</dbReference>
<reference evidence="12 13" key="1">
    <citation type="submission" date="2011-10" db="EMBL/GenBank/DDBJ databases">
        <authorList>
            <person name="Genoscope - CEA"/>
        </authorList>
    </citation>
    <scope>NUCLEOTIDE SEQUENCE [LARGE SCALE GENOMIC DNA]</scope>
    <source>
        <strain evidence="12 13">RCC 1105</strain>
    </source>
</reference>
<keyword evidence="3" id="KW-0540">Nuclease</keyword>
<keyword evidence="4" id="KW-0255">Endonuclease</keyword>
<keyword evidence="4" id="KW-0378">Hydrolase</keyword>
<feature type="domain" description="Bromo" evidence="11">
    <location>
        <begin position="545"/>
        <end position="630"/>
    </location>
</feature>
<keyword evidence="5 9" id="KW-0175">Coiled coil</keyword>
<dbReference type="GO" id="GO:0031349">
    <property type="term" value="P:positive regulation of defense response"/>
    <property type="evidence" value="ECO:0007669"/>
    <property type="project" value="UniProtKB-ARBA"/>
</dbReference>
<evidence type="ECO:0000259" key="11">
    <source>
        <dbReference type="PROSITE" id="PS50014"/>
    </source>
</evidence>
<dbReference type="Pfam" id="PF13589">
    <property type="entry name" value="HATPase_c_3"/>
    <property type="match status" value="1"/>
</dbReference>
<proteinExistence type="inferred from homology"/>
<comment type="subcellular location">
    <subcellularLocation>
        <location evidence="1">Nucleus</location>
    </subcellularLocation>
</comment>
<keyword evidence="13" id="KW-1185">Reference proteome</keyword>
<dbReference type="InterPro" id="IPR036890">
    <property type="entry name" value="HATPase_C_sf"/>
</dbReference>
<comment type="similarity">
    <text evidence="2">Belongs to the MORC ATPase protein family.</text>
</comment>
<feature type="coiled-coil region" evidence="9">
    <location>
        <begin position="789"/>
        <end position="816"/>
    </location>
</feature>
<feature type="region of interest" description="Disordered" evidence="10">
    <location>
        <begin position="992"/>
        <end position="1101"/>
    </location>
</feature>
<accession>K8F270</accession>
<dbReference type="RefSeq" id="XP_007509770.1">
    <property type="nucleotide sequence ID" value="XM_007509708.1"/>
</dbReference>
<evidence type="ECO:0000256" key="8">
    <source>
        <dbReference type="PROSITE-ProRule" id="PRU00035"/>
    </source>
</evidence>
<dbReference type="KEGG" id="bpg:Bathy12g02770"/>
<feature type="compositionally biased region" description="Polar residues" evidence="10">
    <location>
        <begin position="46"/>
        <end position="59"/>
    </location>
</feature>
<feature type="region of interest" description="Disordered" evidence="10">
    <location>
        <begin position="1"/>
        <end position="62"/>
    </location>
</feature>
<feature type="compositionally biased region" description="Polar residues" evidence="10">
    <location>
        <begin position="909"/>
        <end position="931"/>
    </location>
</feature>
<dbReference type="Gene3D" id="1.20.920.10">
    <property type="entry name" value="Bromodomain-like"/>
    <property type="match status" value="1"/>
</dbReference>
<evidence type="ECO:0000256" key="6">
    <source>
        <dbReference type="ARBA" id="ARBA00023117"/>
    </source>
</evidence>
<keyword evidence="6 8" id="KW-0103">Bromodomain</keyword>
<evidence type="ECO:0000256" key="5">
    <source>
        <dbReference type="ARBA" id="ARBA00023054"/>
    </source>
</evidence>
<dbReference type="PANTHER" id="PTHR23336:SF50">
    <property type="entry name" value="PROTEIN MICRORCHIDIA 1-RELATED"/>
    <property type="match status" value="1"/>
</dbReference>
<dbReference type="GeneID" id="19012605"/>
<dbReference type="Pfam" id="PF17942">
    <property type="entry name" value="Morc6_S5"/>
    <property type="match status" value="1"/>
</dbReference>
<name>K8F270_9CHLO</name>